<dbReference type="SUPFAM" id="SSF48208">
    <property type="entry name" value="Six-hairpin glycosidases"/>
    <property type="match status" value="1"/>
</dbReference>
<accession>A0A6J6KXE7</accession>
<proteinExistence type="predicted"/>
<dbReference type="InterPro" id="IPR012341">
    <property type="entry name" value="6hp_glycosidase-like_sf"/>
</dbReference>
<dbReference type="EMBL" id="CAEZWB010000129">
    <property type="protein sequence ID" value="CAB4653153.1"/>
    <property type="molecule type" value="Genomic_DNA"/>
</dbReference>
<organism evidence="1">
    <name type="scientific">freshwater metagenome</name>
    <dbReference type="NCBI Taxonomy" id="449393"/>
    <lineage>
        <taxon>unclassified sequences</taxon>
        <taxon>metagenomes</taxon>
        <taxon>ecological metagenomes</taxon>
    </lineage>
</organism>
<dbReference type="InterPro" id="IPR024705">
    <property type="entry name" value="Ssp411"/>
</dbReference>
<dbReference type="InterPro" id="IPR008928">
    <property type="entry name" value="6-hairpin_glycosidase_sf"/>
</dbReference>
<gene>
    <name evidence="1" type="ORF">UFOPK2166_00939</name>
</gene>
<dbReference type="PANTHER" id="PTHR42899:SF1">
    <property type="entry name" value="SPERMATOGENESIS-ASSOCIATED PROTEIN 20"/>
    <property type="match status" value="1"/>
</dbReference>
<dbReference type="PANTHER" id="PTHR42899">
    <property type="entry name" value="SPERMATOGENESIS-ASSOCIATED PROTEIN 20"/>
    <property type="match status" value="1"/>
</dbReference>
<dbReference type="GO" id="GO:0005975">
    <property type="term" value="P:carbohydrate metabolic process"/>
    <property type="evidence" value="ECO:0007669"/>
    <property type="project" value="InterPro"/>
</dbReference>
<reference evidence="1" key="1">
    <citation type="submission" date="2020-05" db="EMBL/GenBank/DDBJ databases">
        <authorList>
            <person name="Chiriac C."/>
            <person name="Salcher M."/>
            <person name="Ghai R."/>
            <person name="Kavagutti S V."/>
        </authorList>
    </citation>
    <scope>NUCLEOTIDE SEQUENCE</scope>
</reference>
<sequence>MATEIIDYVLRDLRHPEGGFFSAEDADSLDDDGHSHEGHFYVWSKQQFHDVLPSDLAEQAIEWYEITEQGNFEGANIPARLHHRGDITRPVEIEKSRRILFDARKTRIRPGLDDKVVTEWNAMMLSTISEAAALLDRADWLDAALLNGEFLVNNLRDQNGVWKRSWHDSGSPKARHHALAADISHLVDAFTRLSEASGQARWMLFAREAADNLLENYWDSEHGGVFTTPITGETLIVRQKDIMDNATPSANSTAANALYRLAALSGDDKYAQHADDILRLLSRISTSAPTAFSNLLNAVHLRYVGTTEVVITGSRSDLLREFNKRWIPTAVIAWGEMYDSPLFANRKPDLAYVCKKYACMSPSSDPAQFVEALREALK</sequence>
<dbReference type="AlphaFoldDB" id="A0A6J6KXE7"/>
<name>A0A6J6KXE7_9ZZZZ</name>
<protein>
    <submittedName>
        <fullName evidence="1">Unannotated protein</fullName>
    </submittedName>
</protein>
<evidence type="ECO:0000313" key="1">
    <source>
        <dbReference type="EMBL" id="CAB4653153.1"/>
    </source>
</evidence>
<dbReference type="Gene3D" id="1.50.10.10">
    <property type="match status" value="1"/>
</dbReference>